<name>A0AAV1HTT3_9CHLO</name>
<feature type="signal peptide" evidence="1">
    <location>
        <begin position="1"/>
        <end position="19"/>
    </location>
</feature>
<sequence length="83" mass="9053">MGGLAALLALLAILPCVELLNNTLANTPTMGFNTWNAFGRDIDEQLILQTGGFLNNLTLSKLGYNLIVLDGKHYRYTAILLLC</sequence>
<keyword evidence="1" id="KW-0732">Signal</keyword>
<accession>A0AAV1HTT3</accession>
<organism evidence="2 3">
    <name type="scientific">Coccomyxa viridis</name>
    <dbReference type="NCBI Taxonomy" id="1274662"/>
    <lineage>
        <taxon>Eukaryota</taxon>
        <taxon>Viridiplantae</taxon>
        <taxon>Chlorophyta</taxon>
        <taxon>core chlorophytes</taxon>
        <taxon>Trebouxiophyceae</taxon>
        <taxon>Trebouxiophyceae incertae sedis</taxon>
        <taxon>Coccomyxaceae</taxon>
        <taxon>Coccomyxa</taxon>
    </lineage>
</organism>
<dbReference type="InterPro" id="IPR013785">
    <property type="entry name" value="Aldolase_TIM"/>
</dbReference>
<feature type="chain" id="PRO_5043707268" evidence="1">
    <location>
        <begin position="20"/>
        <end position="83"/>
    </location>
</feature>
<comment type="caution">
    <text evidence="2">The sequence shown here is derived from an EMBL/GenBank/DDBJ whole genome shotgun (WGS) entry which is preliminary data.</text>
</comment>
<dbReference type="Gene3D" id="3.20.20.70">
    <property type="entry name" value="Aldolase class I"/>
    <property type="match status" value="1"/>
</dbReference>
<proteinExistence type="predicted"/>
<dbReference type="Proteomes" id="UP001314263">
    <property type="component" value="Unassembled WGS sequence"/>
</dbReference>
<dbReference type="AlphaFoldDB" id="A0AAV1HTT3"/>
<dbReference type="SUPFAM" id="SSF51445">
    <property type="entry name" value="(Trans)glycosidases"/>
    <property type="match status" value="1"/>
</dbReference>
<protein>
    <submittedName>
        <fullName evidence="2">Uncharacterized protein</fullName>
    </submittedName>
</protein>
<gene>
    <name evidence="2" type="ORF">CVIRNUC_000867</name>
</gene>
<evidence type="ECO:0000313" key="3">
    <source>
        <dbReference type="Proteomes" id="UP001314263"/>
    </source>
</evidence>
<reference evidence="2 3" key="1">
    <citation type="submission" date="2023-10" db="EMBL/GenBank/DDBJ databases">
        <authorList>
            <person name="Maclean D."/>
            <person name="Macfadyen A."/>
        </authorList>
    </citation>
    <scope>NUCLEOTIDE SEQUENCE [LARGE SCALE GENOMIC DNA]</scope>
</reference>
<dbReference type="EMBL" id="CAUYUE010000001">
    <property type="protein sequence ID" value="CAK0737175.1"/>
    <property type="molecule type" value="Genomic_DNA"/>
</dbReference>
<keyword evidence="3" id="KW-1185">Reference proteome</keyword>
<evidence type="ECO:0000256" key="1">
    <source>
        <dbReference type="SAM" id="SignalP"/>
    </source>
</evidence>
<dbReference type="InterPro" id="IPR017853">
    <property type="entry name" value="GH"/>
</dbReference>
<evidence type="ECO:0000313" key="2">
    <source>
        <dbReference type="EMBL" id="CAK0737175.1"/>
    </source>
</evidence>